<evidence type="ECO:0000256" key="1">
    <source>
        <dbReference type="ARBA" id="ARBA00010815"/>
    </source>
</evidence>
<evidence type="ECO:0000256" key="2">
    <source>
        <dbReference type="ARBA" id="ARBA00022603"/>
    </source>
</evidence>
<proteinExistence type="inferred from homology"/>
<sequence>MGMDENAARKRGEATWGDGAVMTTLKSERARSTKGRLGLAEILVLLAGGGQPPIKITAYDGSSVGPDDAALGVDLLNPRATTYLATSLGQLGIARSYIAGDLELRGVHPGNPYEVLNALADLEFKQPSPQALLNIIRSIGFRHFKPIAPPPEEAPAKWRRTAAGLRHSKARDADAIHHHYDVSNTFYEWVLGPSMTYTCAIYPNADATLEDAQENKYRLIFDKLRLQPGDRLLDVGCGWGGMVRYAARRGVRAVGATLSGEQVDWAQRAIADEGLSDLAEVRHCDYRDVAETGFDAVSSIGLTEHIGVKNYPSYFGFLKSKLRSGGLLLNHCITLPDNSTFKGDAFTDRYVFPDGEITGAGRVITEIQQAGFEVVHEEDFRHHYAKILRGWSQNLVDHWDEAVAEVGLGRAKVWGLYMAASVLGFERNLFQLHHVLATKVGERGEDGGLPLRPWWQP</sequence>
<dbReference type="PIRSF" id="PIRSF003085">
    <property type="entry name" value="CMAS"/>
    <property type="match status" value="1"/>
</dbReference>
<keyword evidence="3 7" id="KW-0808">Transferase</keyword>
<evidence type="ECO:0000256" key="4">
    <source>
        <dbReference type="ARBA" id="ARBA00022691"/>
    </source>
</evidence>
<reference evidence="7 8" key="1">
    <citation type="journal article" date="2019" name="Emerg. Microbes Infect.">
        <title>Comprehensive subspecies identification of 175 nontuberculous mycobacteria species based on 7547 genomic profiles.</title>
        <authorList>
            <person name="Matsumoto Y."/>
            <person name="Kinjo T."/>
            <person name="Motooka D."/>
            <person name="Nabeya D."/>
            <person name="Jung N."/>
            <person name="Uechi K."/>
            <person name="Horii T."/>
            <person name="Iida T."/>
            <person name="Fujita J."/>
            <person name="Nakamura S."/>
        </authorList>
    </citation>
    <scope>NUCLEOTIDE SEQUENCE [LARGE SCALE GENOMIC DNA]</scope>
    <source>
        <strain evidence="7 8">JCM 30723</strain>
    </source>
</reference>
<keyword evidence="2 7" id="KW-0489">Methyltransferase</keyword>
<comment type="similarity">
    <text evidence="1">Belongs to the CFA/CMAS family.</text>
</comment>
<evidence type="ECO:0000313" key="7">
    <source>
        <dbReference type="EMBL" id="GFG86975.1"/>
    </source>
</evidence>
<comment type="caution">
    <text evidence="7">The sequence shown here is derived from an EMBL/GenBank/DDBJ whole genome shotgun (WGS) entry which is preliminary data.</text>
</comment>
<evidence type="ECO:0000256" key="3">
    <source>
        <dbReference type="ARBA" id="ARBA00022679"/>
    </source>
</evidence>
<evidence type="ECO:0000313" key="8">
    <source>
        <dbReference type="Proteomes" id="UP000465305"/>
    </source>
</evidence>
<dbReference type="Proteomes" id="UP000465305">
    <property type="component" value="Unassembled WGS sequence"/>
</dbReference>
<dbReference type="GO" id="GO:0032259">
    <property type="term" value="P:methylation"/>
    <property type="evidence" value="ECO:0007669"/>
    <property type="project" value="UniProtKB-KW"/>
</dbReference>
<dbReference type="Gene3D" id="3.40.50.150">
    <property type="entry name" value="Vaccinia Virus protein VP39"/>
    <property type="match status" value="1"/>
</dbReference>
<dbReference type="CDD" id="cd02440">
    <property type="entry name" value="AdoMet_MTases"/>
    <property type="match status" value="1"/>
</dbReference>
<dbReference type="EMBL" id="BLKY01000001">
    <property type="protein sequence ID" value="GFG86975.1"/>
    <property type="molecule type" value="Genomic_DNA"/>
</dbReference>
<gene>
    <name evidence="7" type="ORF">MALGJ_36510</name>
</gene>
<dbReference type="Pfam" id="PF02353">
    <property type="entry name" value="CMAS"/>
    <property type="match status" value="1"/>
</dbReference>
<protein>
    <submittedName>
        <fullName evidence="7">Putative fatty acid methyltransferase</fullName>
    </submittedName>
</protein>
<dbReference type="InterPro" id="IPR003333">
    <property type="entry name" value="CMAS"/>
</dbReference>
<dbReference type="GO" id="GO:0008168">
    <property type="term" value="F:methyltransferase activity"/>
    <property type="evidence" value="ECO:0007669"/>
    <property type="project" value="UniProtKB-KW"/>
</dbReference>
<dbReference type="InterPro" id="IPR029063">
    <property type="entry name" value="SAM-dependent_MTases_sf"/>
</dbReference>
<feature type="domain" description="Polyketide synthase-like methyltransferase" evidence="6">
    <location>
        <begin position="186"/>
        <end position="445"/>
    </location>
</feature>
<dbReference type="InterPro" id="IPR020803">
    <property type="entry name" value="MeTfrase_dom"/>
</dbReference>
<evidence type="ECO:0000259" key="6">
    <source>
        <dbReference type="SMART" id="SM00828"/>
    </source>
</evidence>
<name>A0A7I9YE50_MYCAL</name>
<dbReference type="PANTHER" id="PTHR43667:SF1">
    <property type="entry name" value="CYCLOPROPANE-FATTY-ACYL-PHOSPHOLIPID SYNTHASE"/>
    <property type="match status" value="1"/>
</dbReference>
<dbReference type="SMART" id="SM00828">
    <property type="entry name" value="PKS_MT"/>
    <property type="match status" value="1"/>
</dbReference>
<dbReference type="AlphaFoldDB" id="A0A7I9YE50"/>
<keyword evidence="5" id="KW-0443">Lipid metabolism</keyword>
<dbReference type="GO" id="GO:0008610">
    <property type="term" value="P:lipid biosynthetic process"/>
    <property type="evidence" value="ECO:0007669"/>
    <property type="project" value="InterPro"/>
</dbReference>
<dbReference type="PANTHER" id="PTHR43667">
    <property type="entry name" value="CYCLOPROPANE-FATTY-ACYL-PHOSPHOLIPID SYNTHASE"/>
    <property type="match status" value="1"/>
</dbReference>
<organism evidence="7 8">
    <name type="scientific">Mycolicibacter algericus</name>
    <name type="common">Mycobacterium algericum</name>
    <dbReference type="NCBI Taxonomy" id="1288388"/>
    <lineage>
        <taxon>Bacteria</taxon>
        <taxon>Bacillati</taxon>
        <taxon>Actinomycetota</taxon>
        <taxon>Actinomycetes</taxon>
        <taxon>Mycobacteriales</taxon>
        <taxon>Mycobacteriaceae</taxon>
        <taxon>Mycolicibacter</taxon>
    </lineage>
</organism>
<accession>A0A7I9YE50</accession>
<evidence type="ECO:0000256" key="5">
    <source>
        <dbReference type="ARBA" id="ARBA00023098"/>
    </source>
</evidence>
<dbReference type="InterPro" id="IPR050723">
    <property type="entry name" value="CFA/CMAS"/>
</dbReference>
<keyword evidence="4" id="KW-0949">S-adenosyl-L-methionine</keyword>
<dbReference type="SUPFAM" id="SSF53335">
    <property type="entry name" value="S-adenosyl-L-methionine-dependent methyltransferases"/>
    <property type="match status" value="1"/>
</dbReference>